<gene>
    <name evidence="1" type="ORF">Poli38472_010110</name>
</gene>
<dbReference type="SUPFAM" id="SSF48403">
    <property type="entry name" value="Ankyrin repeat"/>
    <property type="match status" value="1"/>
</dbReference>
<keyword evidence="2" id="KW-1185">Reference proteome</keyword>
<evidence type="ECO:0000313" key="1">
    <source>
        <dbReference type="EMBL" id="TMW58551.1"/>
    </source>
</evidence>
<proteinExistence type="predicted"/>
<comment type="caution">
    <text evidence="1">The sequence shown here is derived from an EMBL/GenBank/DDBJ whole genome shotgun (WGS) entry which is preliminary data.</text>
</comment>
<dbReference type="OrthoDB" id="94960at2759"/>
<accession>A0A8K1C8C8</accession>
<protein>
    <recommendedName>
        <fullName evidence="3">Ankyrin repeat-containing domain</fullName>
    </recommendedName>
</protein>
<organism evidence="1 2">
    <name type="scientific">Pythium oligandrum</name>
    <name type="common">Mycoparasitic fungus</name>
    <dbReference type="NCBI Taxonomy" id="41045"/>
    <lineage>
        <taxon>Eukaryota</taxon>
        <taxon>Sar</taxon>
        <taxon>Stramenopiles</taxon>
        <taxon>Oomycota</taxon>
        <taxon>Peronosporomycetes</taxon>
        <taxon>Pythiales</taxon>
        <taxon>Pythiaceae</taxon>
        <taxon>Pythium</taxon>
    </lineage>
</organism>
<dbReference type="InterPro" id="IPR036770">
    <property type="entry name" value="Ankyrin_rpt-contain_sf"/>
</dbReference>
<evidence type="ECO:0000313" key="2">
    <source>
        <dbReference type="Proteomes" id="UP000794436"/>
    </source>
</evidence>
<sequence>MTTSILLLAGDEWFLRELVSFLSHEDAVCLTLLAIECKWTSLTHALLYKPLPTRAISTQKLADYTAERGWWHLLALVREQDVRLCLGNKRVSLDVQESAFARCQRIQRSFPRPFPAKVMYAAVRRGSLDEVKWLHTCTKIQYGCFYWYEHNTSERESIYHCAIKAHHLDVLEWLLDLHERTAGGLKVMLRLKDSALEVVCWRKGQYLHAAISDEHLVQHVDITKHWYSSPIELCPLMDWAAMRGDLSLLEKLHSDPILTTTCTYRAMCHGANAGHLDVVCWLHEHRSEHVNHISEVLTMATSGEQVAVLDWLHVHFDLQEFVAKIYRKTAQPRRFKAMIWFLRNFKNIMRHAEPPPVYELTGAPLELFQLLFDMYDLSVDAQSVKVAVRSGNFELVRWLVEKDAQAVVGNDADRFKLLTFAIDGGNIDLVRWCIEELDTWFNGCALQATTKKHVLMAKYLWEKLRERNEVIHNEDQMLLTAVQRGSLELVQWCVEDLGAWDPSVLQQAVSCGNYAIFKYFVAKSEERGESDTTMHLKQNGVDARCIVRMLCDDRVEDEMIDWILTNCPDTGYQVRALDVERLKRKPWHTLRKMLHYHPSLCYHIRNLPLRAVQEGSLNDFKRLEAIKYPRLFTKKTLNAILDNSRDEILMCWFLTRSGISLVKDQRITKWAAKYGVVQLLDLLRDAARGMSDEGLFIKFLGTVVWEAIRCDQVSTLRWVERQELSQQARARLWTSKLTKLATGCAHLASLAWLRDCGLLNVDNKSV</sequence>
<dbReference type="InterPro" id="IPR052050">
    <property type="entry name" value="SecEffector_AnkRepeat"/>
</dbReference>
<dbReference type="EMBL" id="SPLM01000111">
    <property type="protein sequence ID" value="TMW58551.1"/>
    <property type="molecule type" value="Genomic_DNA"/>
</dbReference>
<dbReference type="PANTHER" id="PTHR46586:SF3">
    <property type="entry name" value="ANKYRIN REPEAT-CONTAINING PROTEIN"/>
    <property type="match status" value="1"/>
</dbReference>
<name>A0A8K1C8C8_PYTOL</name>
<dbReference type="PANTHER" id="PTHR46586">
    <property type="entry name" value="ANKYRIN REPEAT-CONTAINING PROTEIN"/>
    <property type="match status" value="1"/>
</dbReference>
<dbReference type="Gene3D" id="1.25.40.20">
    <property type="entry name" value="Ankyrin repeat-containing domain"/>
    <property type="match status" value="2"/>
</dbReference>
<dbReference type="Proteomes" id="UP000794436">
    <property type="component" value="Unassembled WGS sequence"/>
</dbReference>
<dbReference type="AlphaFoldDB" id="A0A8K1C8C8"/>
<reference evidence="1" key="1">
    <citation type="submission" date="2019-03" db="EMBL/GenBank/DDBJ databases">
        <title>Long read genome sequence of the mycoparasitic Pythium oligandrum ATCC 38472 isolated from sugarbeet rhizosphere.</title>
        <authorList>
            <person name="Gaulin E."/>
        </authorList>
    </citation>
    <scope>NUCLEOTIDE SEQUENCE</scope>
    <source>
        <strain evidence="1">ATCC 38472_TT</strain>
    </source>
</reference>
<evidence type="ECO:0008006" key="3">
    <source>
        <dbReference type="Google" id="ProtNLM"/>
    </source>
</evidence>